<keyword evidence="1" id="KW-0472">Membrane</keyword>
<keyword evidence="1" id="KW-0812">Transmembrane</keyword>
<name>A0AAN0RI49_9RHOB</name>
<organism evidence="1 2">
    <name type="scientific">Planktomarina temperata RCA23</name>
    <dbReference type="NCBI Taxonomy" id="666509"/>
    <lineage>
        <taxon>Bacteria</taxon>
        <taxon>Pseudomonadati</taxon>
        <taxon>Pseudomonadota</taxon>
        <taxon>Alphaproteobacteria</taxon>
        <taxon>Rhodobacterales</taxon>
        <taxon>Paracoccaceae</taxon>
        <taxon>Planktomarina</taxon>
    </lineage>
</organism>
<accession>A0AAN0RI49</accession>
<protein>
    <submittedName>
        <fullName evidence="1">Ferric reductase like transmembrane component family</fullName>
    </submittedName>
</protein>
<sequence length="91" mass="10320">MIVGLALGDKRSIHQLLHPSSEVSARFMIITMIITPLKILRRGRRGLRWLMKRRQYLAVAAFGYGLLHKVLYLHDIGTVGLSGGEISKFYI</sequence>
<reference evidence="1 2" key="1">
    <citation type="journal article" date="2014" name="ISME J.">
        <title>Adaptation of an abundant Roseobacter RCA organism to pelagic systems revealed by genomic and transcriptomic analyses.</title>
        <authorList>
            <person name="Voget S."/>
            <person name="Wemheuer B."/>
            <person name="Brinkhoff T."/>
            <person name="Vollmers J."/>
            <person name="Dietrich S."/>
            <person name="Giebel H.A."/>
            <person name="Beardsley C."/>
            <person name="Sardemann C."/>
            <person name="Bakenhus I."/>
            <person name="Billerbeck S."/>
            <person name="Daniel R."/>
            <person name="Simon M."/>
        </authorList>
    </citation>
    <scope>NUCLEOTIDE SEQUENCE [LARGE SCALE GENOMIC DNA]</scope>
    <source>
        <strain evidence="1 2">RCA23</strain>
    </source>
</reference>
<proteinExistence type="predicted"/>
<evidence type="ECO:0000313" key="2">
    <source>
        <dbReference type="Proteomes" id="UP000028680"/>
    </source>
</evidence>
<gene>
    <name evidence="1" type="ORF">RCA23_c11050</name>
</gene>
<evidence type="ECO:0000313" key="1">
    <source>
        <dbReference type="EMBL" id="AII86655.1"/>
    </source>
</evidence>
<dbReference type="EMBL" id="CP003984">
    <property type="protein sequence ID" value="AII86655.1"/>
    <property type="molecule type" value="Genomic_DNA"/>
</dbReference>
<dbReference type="Proteomes" id="UP000028680">
    <property type="component" value="Chromosome"/>
</dbReference>
<dbReference type="AlphaFoldDB" id="A0AAN0RI49"/>
<dbReference type="KEGG" id="ptp:RCA23_c11050"/>
<keyword evidence="2" id="KW-1185">Reference proteome</keyword>